<organism evidence="1 2">
    <name type="scientific">Scortum barcoo</name>
    <name type="common">barcoo grunter</name>
    <dbReference type="NCBI Taxonomy" id="214431"/>
    <lineage>
        <taxon>Eukaryota</taxon>
        <taxon>Metazoa</taxon>
        <taxon>Chordata</taxon>
        <taxon>Craniata</taxon>
        <taxon>Vertebrata</taxon>
        <taxon>Euteleostomi</taxon>
        <taxon>Actinopterygii</taxon>
        <taxon>Neopterygii</taxon>
        <taxon>Teleostei</taxon>
        <taxon>Neoteleostei</taxon>
        <taxon>Acanthomorphata</taxon>
        <taxon>Eupercaria</taxon>
        <taxon>Centrarchiformes</taxon>
        <taxon>Terapontoidei</taxon>
        <taxon>Terapontidae</taxon>
        <taxon>Scortum</taxon>
    </lineage>
</organism>
<reference evidence="1" key="1">
    <citation type="submission" date="2022-04" db="EMBL/GenBank/DDBJ databases">
        <title>Jade perch genome.</title>
        <authorList>
            <person name="Chao B."/>
        </authorList>
    </citation>
    <scope>NUCLEOTIDE SEQUENCE</scope>
    <source>
        <strain evidence="1">CB-2022</strain>
    </source>
</reference>
<comment type="caution">
    <text evidence="1">The sequence shown here is derived from an EMBL/GenBank/DDBJ whole genome shotgun (WGS) entry which is preliminary data.</text>
</comment>
<dbReference type="EMBL" id="CM041532">
    <property type="protein sequence ID" value="KAI3376690.1"/>
    <property type="molecule type" value="Genomic_DNA"/>
</dbReference>
<name>A0ACB8XA14_9TELE</name>
<accession>A0ACB8XA14</accession>
<gene>
    <name evidence="1" type="ORF">L3Q82_017115</name>
</gene>
<keyword evidence="2" id="KW-1185">Reference proteome</keyword>
<evidence type="ECO:0000313" key="2">
    <source>
        <dbReference type="Proteomes" id="UP000831701"/>
    </source>
</evidence>
<sequence length="97" mass="10748">MSLGWPGNAFGIPPEELEEVSGVREVWASLLRLLPPRPGPGSKRMKMDGWMDLHKFMYIYLHAVIPARGLGMWNVGWEGGSSKMKQNLGPLEITKGG</sequence>
<proteinExistence type="predicted"/>
<dbReference type="Proteomes" id="UP000831701">
    <property type="component" value="Chromosome 2"/>
</dbReference>
<protein>
    <submittedName>
        <fullName evidence="1">Uncharacterized protein</fullName>
    </submittedName>
</protein>
<evidence type="ECO:0000313" key="1">
    <source>
        <dbReference type="EMBL" id="KAI3376690.1"/>
    </source>
</evidence>